<dbReference type="KEGG" id="ehx:EMIHUDRAFT_203256"/>
<evidence type="ECO:0008006" key="4">
    <source>
        <dbReference type="Google" id="ProtNLM"/>
    </source>
</evidence>
<dbReference type="HOGENOM" id="CLU_2008254_0_0_1"/>
<name>A0A0D3K5U4_EMIH1</name>
<sequence>MAEALLLGFRHRLSILSMLFARPLSLTHRIATFILKAPSLPRRLGRLVLWLFLFYVHHCEFVVCLAAIVRMARFGWLLARSWLCCAVGCLLVVAPCAIVAVVVVLAGGVFPGFTPAVPVRCKGWC</sequence>
<evidence type="ECO:0000256" key="1">
    <source>
        <dbReference type="SAM" id="Phobius"/>
    </source>
</evidence>
<accession>A0A0D3K5U4</accession>
<keyword evidence="1" id="KW-0812">Transmembrane</keyword>
<evidence type="ECO:0000313" key="2">
    <source>
        <dbReference type="EnsemblProtists" id="EOD31129"/>
    </source>
</evidence>
<reference evidence="2" key="2">
    <citation type="submission" date="2024-10" db="UniProtKB">
        <authorList>
            <consortium name="EnsemblProtists"/>
        </authorList>
    </citation>
    <scope>IDENTIFICATION</scope>
</reference>
<evidence type="ECO:0000313" key="3">
    <source>
        <dbReference type="Proteomes" id="UP000013827"/>
    </source>
</evidence>
<dbReference type="GeneID" id="17276402"/>
<reference evidence="3" key="1">
    <citation type="journal article" date="2013" name="Nature">
        <title>Pan genome of the phytoplankton Emiliania underpins its global distribution.</title>
        <authorList>
            <person name="Read B.A."/>
            <person name="Kegel J."/>
            <person name="Klute M.J."/>
            <person name="Kuo A."/>
            <person name="Lefebvre S.C."/>
            <person name="Maumus F."/>
            <person name="Mayer C."/>
            <person name="Miller J."/>
            <person name="Monier A."/>
            <person name="Salamov A."/>
            <person name="Young J."/>
            <person name="Aguilar M."/>
            <person name="Claverie J.M."/>
            <person name="Frickenhaus S."/>
            <person name="Gonzalez K."/>
            <person name="Herman E.K."/>
            <person name="Lin Y.C."/>
            <person name="Napier J."/>
            <person name="Ogata H."/>
            <person name="Sarno A.F."/>
            <person name="Shmutz J."/>
            <person name="Schroeder D."/>
            <person name="de Vargas C."/>
            <person name="Verret F."/>
            <person name="von Dassow P."/>
            <person name="Valentin K."/>
            <person name="Van de Peer Y."/>
            <person name="Wheeler G."/>
            <person name="Dacks J.B."/>
            <person name="Delwiche C.F."/>
            <person name="Dyhrman S.T."/>
            <person name="Glockner G."/>
            <person name="John U."/>
            <person name="Richards T."/>
            <person name="Worden A.Z."/>
            <person name="Zhang X."/>
            <person name="Grigoriev I.V."/>
            <person name="Allen A.E."/>
            <person name="Bidle K."/>
            <person name="Borodovsky M."/>
            <person name="Bowler C."/>
            <person name="Brownlee C."/>
            <person name="Cock J.M."/>
            <person name="Elias M."/>
            <person name="Gladyshev V.N."/>
            <person name="Groth M."/>
            <person name="Guda C."/>
            <person name="Hadaegh A."/>
            <person name="Iglesias-Rodriguez M.D."/>
            <person name="Jenkins J."/>
            <person name="Jones B.M."/>
            <person name="Lawson T."/>
            <person name="Leese F."/>
            <person name="Lindquist E."/>
            <person name="Lobanov A."/>
            <person name="Lomsadze A."/>
            <person name="Malik S.B."/>
            <person name="Marsh M.E."/>
            <person name="Mackinder L."/>
            <person name="Mock T."/>
            <person name="Mueller-Roeber B."/>
            <person name="Pagarete A."/>
            <person name="Parker M."/>
            <person name="Probert I."/>
            <person name="Quesneville H."/>
            <person name="Raines C."/>
            <person name="Rensing S.A."/>
            <person name="Riano-Pachon D.M."/>
            <person name="Richier S."/>
            <person name="Rokitta S."/>
            <person name="Shiraiwa Y."/>
            <person name="Soanes D.M."/>
            <person name="van der Giezen M."/>
            <person name="Wahlund T.M."/>
            <person name="Williams B."/>
            <person name="Wilson W."/>
            <person name="Wolfe G."/>
            <person name="Wurch L.L."/>
        </authorList>
    </citation>
    <scope>NUCLEOTIDE SEQUENCE</scope>
</reference>
<dbReference type="Proteomes" id="UP000013827">
    <property type="component" value="Unassembled WGS sequence"/>
</dbReference>
<keyword evidence="1" id="KW-1133">Transmembrane helix</keyword>
<dbReference type="RefSeq" id="XP_005783558.1">
    <property type="nucleotide sequence ID" value="XM_005783501.1"/>
</dbReference>
<dbReference type="EnsemblProtists" id="EOD31129">
    <property type="protein sequence ID" value="EOD31129"/>
    <property type="gene ID" value="EMIHUDRAFT_203256"/>
</dbReference>
<dbReference type="PaxDb" id="2903-EOD31129"/>
<dbReference type="AlphaFoldDB" id="A0A0D3K5U4"/>
<proteinExistence type="predicted"/>
<organism evidence="2 3">
    <name type="scientific">Emiliania huxleyi (strain CCMP1516)</name>
    <dbReference type="NCBI Taxonomy" id="280463"/>
    <lineage>
        <taxon>Eukaryota</taxon>
        <taxon>Haptista</taxon>
        <taxon>Haptophyta</taxon>
        <taxon>Prymnesiophyceae</taxon>
        <taxon>Isochrysidales</taxon>
        <taxon>Noelaerhabdaceae</taxon>
        <taxon>Emiliania</taxon>
    </lineage>
</organism>
<feature type="transmembrane region" description="Helical" evidence="1">
    <location>
        <begin position="81"/>
        <end position="110"/>
    </location>
</feature>
<feature type="transmembrane region" description="Helical" evidence="1">
    <location>
        <begin position="47"/>
        <end position="69"/>
    </location>
</feature>
<keyword evidence="3" id="KW-1185">Reference proteome</keyword>
<keyword evidence="1" id="KW-0472">Membrane</keyword>
<protein>
    <recommendedName>
        <fullName evidence="4">Transmembrane protein</fullName>
    </recommendedName>
</protein>